<evidence type="ECO:0000313" key="2">
    <source>
        <dbReference type="Proteomes" id="UP000053257"/>
    </source>
</evidence>
<reference evidence="1 2" key="1">
    <citation type="journal article" date="2014" name="PLoS Genet.">
        <title>Analysis of the Phlebiopsis gigantea genome, transcriptome and secretome provides insight into its pioneer colonization strategies of wood.</title>
        <authorList>
            <person name="Hori C."/>
            <person name="Ishida T."/>
            <person name="Igarashi K."/>
            <person name="Samejima M."/>
            <person name="Suzuki H."/>
            <person name="Master E."/>
            <person name="Ferreira P."/>
            <person name="Ruiz-Duenas F.J."/>
            <person name="Held B."/>
            <person name="Canessa P."/>
            <person name="Larrondo L.F."/>
            <person name="Schmoll M."/>
            <person name="Druzhinina I.S."/>
            <person name="Kubicek C.P."/>
            <person name="Gaskell J.A."/>
            <person name="Kersten P."/>
            <person name="St John F."/>
            <person name="Glasner J."/>
            <person name="Sabat G."/>
            <person name="Splinter BonDurant S."/>
            <person name="Syed K."/>
            <person name="Yadav J."/>
            <person name="Mgbeahuruike A.C."/>
            <person name="Kovalchuk A."/>
            <person name="Asiegbu F.O."/>
            <person name="Lackner G."/>
            <person name="Hoffmeister D."/>
            <person name="Rencoret J."/>
            <person name="Gutierrez A."/>
            <person name="Sun H."/>
            <person name="Lindquist E."/>
            <person name="Barry K."/>
            <person name="Riley R."/>
            <person name="Grigoriev I.V."/>
            <person name="Henrissat B."/>
            <person name="Kues U."/>
            <person name="Berka R.M."/>
            <person name="Martinez A.T."/>
            <person name="Covert S.F."/>
            <person name="Blanchette R.A."/>
            <person name="Cullen D."/>
        </authorList>
    </citation>
    <scope>NUCLEOTIDE SEQUENCE [LARGE SCALE GENOMIC DNA]</scope>
    <source>
        <strain evidence="1 2">11061_1 CR5-6</strain>
    </source>
</reference>
<proteinExistence type="predicted"/>
<keyword evidence="2" id="KW-1185">Reference proteome</keyword>
<evidence type="ECO:0000313" key="1">
    <source>
        <dbReference type="EMBL" id="KIP08691.1"/>
    </source>
</evidence>
<dbReference type="EMBL" id="KN840476">
    <property type="protein sequence ID" value="KIP08691.1"/>
    <property type="molecule type" value="Genomic_DNA"/>
</dbReference>
<accession>A0A0C3S0Z6</accession>
<sequence>MARPSSVAKGARRCVLVGARIVSRTFSASGVHRSVLFVFAAARGARRVLRRRSGTCALDIDEDTDAQDAPARTDSPCANEARGGGDLRMGAAIGRRARSVCIFSRDKVGCALACCMLGHSNLNSSFSRRALARRSACMTQAAPIQLVGGKGGIASRTGAVRAGSRCIRVLFSRDASAQPCGLLGFPRAAGEPLSLFRQNL</sequence>
<name>A0A0C3S0Z6_PHLG1</name>
<dbReference type="Proteomes" id="UP000053257">
    <property type="component" value="Unassembled WGS sequence"/>
</dbReference>
<dbReference type="HOGENOM" id="CLU_1366704_0_0_1"/>
<gene>
    <name evidence="1" type="ORF">PHLGIDRAFT_366349</name>
</gene>
<protein>
    <submittedName>
        <fullName evidence="1">Uncharacterized protein</fullName>
    </submittedName>
</protein>
<organism evidence="1 2">
    <name type="scientific">Phlebiopsis gigantea (strain 11061_1 CR5-6)</name>
    <name type="common">White-rot fungus</name>
    <name type="synonym">Peniophora gigantea</name>
    <dbReference type="NCBI Taxonomy" id="745531"/>
    <lineage>
        <taxon>Eukaryota</taxon>
        <taxon>Fungi</taxon>
        <taxon>Dikarya</taxon>
        <taxon>Basidiomycota</taxon>
        <taxon>Agaricomycotina</taxon>
        <taxon>Agaricomycetes</taxon>
        <taxon>Polyporales</taxon>
        <taxon>Phanerochaetaceae</taxon>
        <taxon>Phlebiopsis</taxon>
    </lineage>
</organism>
<dbReference type="AlphaFoldDB" id="A0A0C3S0Z6"/>